<name>A0ABP5I3F3_9MICO</name>
<protein>
    <submittedName>
        <fullName evidence="2">Uncharacterized protein</fullName>
    </submittedName>
</protein>
<feature type="transmembrane region" description="Helical" evidence="1">
    <location>
        <begin position="136"/>
        <end position="169"/>
    </location>
</feature>
<evidence type="ECO:0000313" key="3">
    <source>
        <dbReference type="Proteomes" id="UP001500984"/>
    </source>
</evidence>
<organism evidence="2 3">
    <name type="scientific">Brevibacterium salitolerans</name>
    <dbReference type="NCBI Taxonomy" id="1403566"/>
    <lineage>
        <taxon>Bacteria</taxon>
        <taxon>Bacillati</taxon>
        <taxon>Actinomycetota</taxon>
        <taxon>Actinomycetes</taxon>
        <taxon>Micrococcales</taxon>
        <taxon>Brevibacteriaceae</taxon>
        <taxon>Brevibacterium</taxon>
    </lineage>
</organism>
<proteinExistence type="predicted"/>
<evidence type="ECO:0000313" key="2">
    <source>
        <dbReference type="EMBL" id="GAA2092265.1"/>
    </source>
</evidence>
<feature type="transmembrane region" description="Helical" evidence="1">
    <location>
        <begin position="106"/>
        <end position="124"/>
    </location>
</feature>
<feature type="transmembrane region" description="Helical" evidence="1">
    <location>
        <begin position="39"/>
        <end position="58"/>
    </location>
</feature>
<reference evidence="3" key="1">
    <citation type="journal article" date="2019" name="Int. J. Syst. Evol. Microbiol.">
        <title>The Global Catalogue of Microorganisms (GCM) 10K type strain sequencing project: providing services to taxonomists for standard genome sequencing and annotation.</title>
        <authorList>
            <consortium name="The Broad Institute Genomics Platform"/>
            <consortium name="The Broad Institute Genome Sequencing Center for Infectious Disease"/>
            <person name="Wu L."/>
            <person name="Ma J."/>
        </authorList>
    </citation>
    <scope>NUCLEOTIDE SEQUENCE [LARGE SCALE GENOMIC DNA]</scope>
    <source>
        <strain evidence="3">JCM 15900</strain>
    </source>
</reference>
<sequence>MPRRTSPGRQRELWLSLVALLVLAAVLTLRGAIPADMVMLILMAAFVVLWAVMMDPVLRSMLGHRVPGARRPGTAAEETRKNWPSGKPGLEAAAEYGYFTGLHRHWVLGIVLPLLAAVLVPLVYPGQEIVGVSAKLPAWTLILLVCSVVSWFLGYVAWILVGALLRLFADSIVRIRRSEARSAER</sequence>
<dbReference type="EMBL" id="BAAAPZ010000003">
    <property type="protein sequence ID" value="GAA2092265.1"/>
    <property type="molecule type" value="Genomic_DNA"/>
</dbReference>
<keyword evidence="1" id="KW-1133">Transmembrane helix</keyword>
<keyword evidence="1" id="KW-0472">Membrane</keyword>
<keyword evidence="3" id="KW-1185">Reference proteome</keyword>
<comment type="caution">
    <text evidence="2">The sequence shown here is derived from an EMBL/GenBank/DDBJ whole genome shotgun (WGS) entry which is preliminary data.</text>
</comment>
<feature type="transmembrane region" description="Helical" evidence="1">
    <location>
        <begin position="12"/>
        <end position="33"/>
    </location>
</feature>
<evidence type="ECO:0000256" key="1">
    <source>
        <dbReference type="SAM" id="Phobius"/>
    </source>
</evidence>
<accession>A0ABP5I3F3</accession>
<dbReference type="Proteomes" id="UP001500984">
    <property type="component" value="Unassembled WGS sequence"/>
</dbReference>
<keyword evidence="1" id="KW-0812">Transmembrane</keyword>
<gene>
    <name evidence="2" type="ORF">GCM10009823_09910</name>
</gene>